<dbReference type="HOGENOM" id="CLU_2416471_0_0_1"/>
<sequence length="92" mass="9965">MVTSAAFSPVTHPSSVLAGNGDLRCLLARPRGEHDLLDCTLRIVEDEPPPSWNFVLIPKDQGWSRDRIRSRPGLSDPRGSTGSCPGTIQGLE</sequence>
<protein>
    <submittedName>
        <fullName evidence="2">Uncharacterized protein</fullName>
    </submittedName>
</protein>
<organism evidence="2 3">
    <name type="scientific">Leersia perrieri</name>
    <dbReference type="NCBI Taxonomy" id="77586"/>
    <lineage>
        <taxon>Eukaryota</taxon>
        <taxon>Viridiplantae</taxon>
        <taxon>Streptophyta</taxon>
        <taxon>Embryophyta</taxon>
        <taxon>Tracheophyta</taxon>
        <taxon>Spermatophyta</taxon>
        <taxon>Magnoliopsida</taxon>
        <taxon>Liliopsida</taxon>
        <taxon>Poales</taxon>
        <taxon>Poaceae</taxon>
        <taxon>BOP clade</taxon>
        <taxon>Oryzoideae</taxon>
        <taxon>Oryzeae</taxon>
        <taxon>Oryzinae</taxon>
        <taxon>Leersia</taxon>
    </lineage>
</organism>
<evidence type="ECO:0000313" key="2">
    <source>
        <dbReference type="EnsemblPlants" id="LPERR02G11720.1"/>
    </source>
</evidence>
<feature type="region of interest" description="Disordered" evidence="1">
    <location>
        <begin position="65"/>
        <end position="92"/>
    </location>
</feature>
<reference evidence="3" key="2">
    <citation type="submission" date="2013-12" db="EMBL/GenBank/DDBJ databases">
        <authorList>
            <person name="Yu Y."/>
            <person name="Lee S."/>
            <person name="de Baynast K."/>
            <person name="Wissotski M."/>
            <person name="Liu L."/>
            <person name="Talag J."/>
            <person name="Goicoechea J."/>
            <person name="Angelova A."/>
            <person name="Jetty R."/>
            <person name="Kudrna D."/>
            <person name="Golser W."/>
            <person name="Rivera L."/>
            <person name="Zhang J."/>
            <person name="Wing R."/>
        </authorList>
    </citation>
    <scope>NUCLEOTIDE SEQUENCE</scope>
</reference>
<reference evidence="2 3" key="1">
    <citation type="submission" date="2012-08" db="EMBL/GenBank/DDBJ databases">
        <title>Oryza genome evolution.</title>
        <authorList>
            <person name="Wing R.A."/>
        </authorList>
    </citation>
    <scope>NUCLEOTIDE SEQUENCE</scope>
</reference>
<keyword evidence="3" id="KW-1185">Reference proteome</keyword>
<dbReference type="Proteomes" id="UP000032180">
    <property type="component" value="Chromosome 2"/>
</dbReference>
<accession>A0A0D9VFC1</accession>
<proteinExistence type="predicted"/>
<evidence type="ECO:0000313" key="3">
    <source>
        <dbReference type="Proteomes" id="UP000032180"/>
    </source>
</evidence>
<dbReference type="Gramene" id="LPERR02G11720.1">
    <property type="protein sequence ID" value="LPERR02G11720.1"/>
    <property type="gene ID" value="LPERR02G11720"/>
</dbReference>
<dbReference type="EnsemblPlants" id="LPERR02G11720.1">
    <property type="protein sequence ID" value="LPERR02G11720.1"/>
    <property type="gene ID" value="LPERR02G11720"/>
</dbReference>
<name>A0A0D9VFC1_9ORYZ</name>
<reference evidence="2" key="3">
    <citation type="submission" date="2015-04" db="UniProtKB">
        <authorList>
            <consortium name="EnsemblPlants"/>
        </authorList>
    </citation>
    <scope>IDENTIFICATION</scope>
</reference>
<evidence type="ECO:0000256" key="1">
    <source>
        <dbReference type="SAM" id="MobiDB-lite"/>
    </source>
</evidence>
<dbReference type="AlphaFoldDB" id="A0A0D9VFC1"/>